<proteinExistence type="predicted"/>
<dbReference type="Pfam" id="PF01590">
    <property type="entry name" value="GAF"/>
    <property type="match status" value="1"/>
</dbReference>
<dbReference type="Pfam" id="PF02518">
    <property type="entry name" value="HATPase_c"/>
    <property type="match status" value="1"/>
</dbReference>
<comment type="caution">
    <text evidence="8">The sequence shown here is derived from an EMBL/GenBank/DDBJ whole genome shotgun (WGS) entry which is preliminary data.</text>
</comment>
<dbReference type="InterPro" id="IPR003661">
    <property type="entry name" value="HisK_dim/P_dom"/>
</dbReference>
<accession>A0A7X1ZCU1</accession>
<dbReference type="InterPro" id="IPR036097">
    <property type="entry name" value="HisK_dim/P_sf"/>
</dbReference>
<evidence type="ECO:0000259" key="7">
    <source>
        <dbReference type="PROSITE" id="PS50109"/>
    </source>
</evidence>
<evidence type="ECO:0000256" key="3">
    <source>
        <dbReference type="ARBA" id="ARBA00022553"/>
    </source>
</evidence>
<protein>
    <recommendedName>
        <fullName evidence="2">histidine kinase</fullName>
        <ecNumber evidence="2">2.7.13.3</ecNumber>
    </recommendedName>
</protein>
<dbReference type="PANTHER" id="PTHR43047">
    <property type="entry name" value="TWO-COMPONENT HISTIDINE PROTEIN KINASE"/>
    <property type="match status" value="1"/>
</dbReference>
<sequence length="503" mass="54994">MPMIGARSDMTKPQGTRGDAGRHSIIPALACPARPGVPEPPARRRMIDRSTPRVRLMRKGRSTILPGARAGCRLTTTVTRRTRGRMKEATAAFQCADIPWNESQRLRALRRYGLLDADPEVRFDRLTSLTSRLLNTPIALVSLVDANRQFFMSRQGLEAHETSRDLAFCAHAIHGDGIFEIPDATQDPRFAGNPLVVGPPHIRYYIGKPLVDREGFRLGTLCAIDLTARPPLDADGRAILTDLAAAVVDLIEMRQTALEAETERQRTQRLMEVKEAYLATMAHELRTPLNAVTGFGQLLKMTGADDCLSDKQREYLNMIVESGEYLTMLVGETLDAEAREAGPGAMRSEPVPLAPALAGAARLLAPLAVKRDVTLSVDAPQDLCVWGDPLRLRQVLINLVSNAVKYNRAGGSVTLRAAMGGEEGDKVTIQCRDSGVGIPAREIPNLFRAFHRVPETSEDVEGTGLGLRITRRLVRMMGGAIQVQSREGEGSTFTVTLDRAAPD</sequence>
<dbReference type="GO" id="GO:0009927">
    <property type="term" value="F:histidine phosphotransfer kinase activity"/>
    <property type="evidence" value="ECO:0007669"/>
    <property type="project" value="TreeGrafter"/>
</dbReference>
<dbReference type="OrthoDB" id="315417at2"/>
<evidence type="ECO:0000256" key="4">
    <source>
        <dbReference type="ARBA" id="ARBA00022679"/>
    </source>
</evidence>
<dbReference type="CDD" id="cd16922">
    <property type="entry name" value="HATPase_EvgS-ArcB-TorS-like"/>
    <property type="match status" value="1"/>
</dbReference>
<dbReference type="SUPFAM" id="SSF55874">
    <property type="entry name" value="ATPase domain of HSP90 chaperone/DNA topoisomerase II/histidine kinase"/>
    <property type="match status" value="1"/>
</dbReference>
<comment type="catalytic activity">
    <reaction evidence="1">
        <text>ATP + protein L-histidine = ADP + protein N-phospho-L-histidine.</text>
        <dbReference type="EC" id="2.7.13.3"/>
    </reaction>
</comment>
<dbReference type="Proteomes" id="UP000434582">
    <property type="component" value="Unassembled WGS sequence"/>
</dbReference>
<name>A0A7X1ZCU1_9PROT</name>
<keyword evidence="5" id="KW-0418">Kinase</keyword>
<dbReference type="GO" id="GO:0000155">
    <property type="term" value="F:phosphorelay sensor kinase activity"/>
    <property type="evidence" value="ECO:0007669"/>
    <property type="project" value="InterPro"/>
</dbReference>
<dbReference type="SUPFAM" id="SSF47384">
    <property type="entry name" value="Homodimeric domain of signal transducing histidine kinase"/>
    <property type="match status" value="1"/>
</dbReference>
<dbReference type="CDD" id="cd00082">
    <property type="entry name" value="HisKA"/>
    <property type="match status" value="1"/>
</dbReference>
<evidence type="ECO:0000313" key="8">
    <source>
        <dbReference type="EMBL" id="MQX35644.1"/>
    </source>
</evidence>
<dbReference type="PRINTS" id="PR00344">
    <property type="entry name" value="BCTRLSENSOR"/>
</dbReference>
<dbReference type="SMART" id="SM00065">
    <property type="entry name" value="GAF"/>
    <property type="match status" value="1"/>
</dbReference>
<dbReference type="InterPro" id="IPR004358">
    <property type="entry name" value="Sig_transdc_His_kin-like_C"/>
</dbReference>
<dbReference type="InterPro" id="IPR029016">
    <property type="entry name" value="GAF-like_dom_sf"/>
</dbReference>
<keyword evidence="3" id="KW-0597">Phosphoprotein</keyword>
<evidence type="ECO:0000256" key="1">
    <source>
        <dbReference type="ARBA" id="ARBA00000085"/>
    </source>
</evidence>
<dbReference type="SMART" id="SM00387">
    <property type="entry name" value="HATPase_c"/>
    <property type="match status" value="1"/>
</dbReference>
<reference evidence="8 9" key="1">
    <citation type="submission" date="2019-10" db="EMBL/GenBank/DDBJ databases">
        <title>Draft whole-genome sequence of the purple nonsulfur photosynthetic bacterium Roseospira navarrensis DSM 15114.</title>
        <authorList>
            <person name="Kyndt J.A."/>
            <person name="Meyer T.E."/>
        </authorList>
    </citation>
    <scope>NUCLEOTIDE SEQUENCE [LARGE SCALE GENOMIC DNA]</scope>
    <source>
        <strain evidence="8 9">DSM 15114</strain>
    </source>
</reference>
<dbReference type="EMBL" id="WIVE01000006">
    <property type="protein sequence ID" value="MQX35644.1"/>
    <property type="molecule type" value="Genomic_DNA"/>
</dbReference>
<organism evidence="8 9">
    <name type="scientific">Roseospira navarrensis</name>
    <dbReference type="NCBI Taxonomy" id="140058"/>
    <lineage>
        <taxon>Bacteria</taxon>
        <taxon>Pseudomonadati</taxon>
        <taxon>Pseudomonadota</taxon>
        <taxon>Alphaproteobacteria</taxon>
        <taxon>Rhodospirillales</taxon>
        <taxon>Rhodospirillaceae</taxon>
        <taxon>Roseospira</taxon>
    </lineage>
</organism>
<feature type="domain" description="Histidine kinase" evidence="7">
    <location>
        <begin position="280"/>
        <end position="501"/>
    </location>
</feature>
<dbReference type="EC" id="2.7.13.3" evidence="2"/>
<feature type="region of interest" description="Disordered" evidence="6">
    <location>
        <begin position="1"/>
        <end position="22"/>
    </location>
</feature>
<dbReference type="Gene3D" id="3.30.565.10">
    <property type="entry name" value="Histidine kinase-like ATPase, C-terminal domain"/>
    <property type="match status" value="1"/>
</dbReference>
<evidence type="ECO:0000313" key="9">
    <source>
        <dbReference type="Proteomes" id="UP000434582"/>
    </source>
</evidence>
<dbReference type="Pfam" id="PF00512">
    <property type="entry name" value="HisKA"/>
    <property type="match status" value="1"/>
</dbReference>
<dbReference type="PROSITE" id="PS50109">
    <property type="entry name" value="HIS_KIN"/>
    <property type="match status" value="1"/>
</dbReference>
<dbReference type="SMART" id="SM00388">
    <property type="entry name" value="HisKA"/>
    <property type="match status" value="1"/>
</dbReference>
<dbReference type="Gene3D" id="1.10.287.130">
    <property type="match status" value="1"/>
</dbReference>
<evidence type="ECO:0000256" key="5">
    <source>
        <dbReference type="ARBA" id="ARBA00022777"/>
    </source>
</evidence>
<dbReference type="PANTHER" id="PTHR43047:SF72">
    <property type="entry name" value="OSMOSENSING HISTIDINE PROTEIN KINASE SLN1"/>
    <property type="match status" value="1"/>
</dbReference>
<dbReference type="InterPro" id="IPR003018">
    <property type="entry name" value="GAF"/>
</dbReference>
<gene>
    <name evidence="8" type="ORF">GHC57_03845</name>
</gene>
<dbReference type="Gene3D" id="3.30.450.40">
    <property type="match status" value="1"/>
</dbReference>
<evidence type="ECO:0000256" key="6">
    <source>
        <dbReference type="SAM" id="MobiDB-lite"/>
    </source>
</evidence>
<dbReference type="AlphaFoldDB" id="A0A7X1ZCU1"/>
<keyword evidence="9" id="KW-1185">Reference proteome</keyword>
<dbReference type="InterPro" id="IPR036890">
    <property type="entry name" value="HATPase_C_sf"/>
</dbReference>
<dbReference type="InterPro" id="IPR005467">
    <property type="entry name" value="His_kinase_dom"/>
</dbReference>
<evidence type="ECO:0000256" key="2">
    <source>
        <dbReference type="ARBA" id="ARBA00012438"/>
    </source>
</evidence>
<dbReference type="InterPro" id="IPR003594">
    <property type="entry name" value="HATPase_dom"/>
</dbReference>
<dbReference type="FunFam" id="3.30.565.10:FF:000006">
    <property type="entry name" value="Sensor histidine kinase WalK"/>
    <property type="match status" value="1"/>
</dbReference>
<dbReference type="GO" id="GO:0005886">
    <property type="term" value="C:plasma membrane"/>
    <property type="evidence" value="ECO:0007669"/>
    <property type="project" value="TreeGrafter"/>
</dbReference>
<dbReference type="SUPFAM" id="SSF55781">
    <property type="entry name" value="GAF domain-like"/>
    <property type="match status" value="1"/>
</dbReference>
<keyword evidence="4" id="KW-0808">Transferase</keyword>